<name>A0A0E3UX84_9BACT</name>
<gene>
    <name evidence="1" type="ORF">PKOR_09955</name>
</gene>
<dbReference type="RefSeq" id="WP_046310473.1">
    <property type="nucleotide sequence ID" value="NZ_CBCSCY010000005.1"/>
</dbReference>
<dbReference type="KEGG" id="pko:PKOR_09955"/>
<dbReference type="HOGENOM" id="CLU_1775731_0_0_10"/>
<reference evidence="1 2" key="1">
    <citation type="journal article" date="2015" name="Sci. Rep.">
        <title>Unraveling adaptation of Pontibacter korlensis to radiation and infertility in desert through complete genome and comparative transcriptomic analysis.</title>
        <authorList>
            <person name="Dai J."/>
            <person name="Dai W."/>
            <person name="Qiu C."/>
            <person name="Yang Z."/>
            <person name="Zhang Y."/>
            <person name="Zhou M."/>
            <person name="Zhang L."/>
            <person name="Fang C."/>
            <person name="Gao Q."/>
            <person name="Yang Q."/>
            <person name="Li X."/>
            <person name="Wang Z."/>
            <person name="Wang Z."/>
            <person name="Jia Z."/>
            <person name="Chen X."/>
        </authorList>
    </citation>
    <scope>NUCLEOTIDE SEQUENCE [LARGE SCALE GENOMIC DNA]</scope>
    <source>
        <strain evidence="1 2">X14-1T</strain>
    </source>
</reference>
<dbReference type="AlphaFoldDB" id="A0A0E3UX84"/>
<accession>A0A0E3UX84</accession>
<dbReference type="Proteomes" id="UP000033109">
    <property type="component" value="Chromosome"/>
</dbReference>
<keyword evidence="2" id="KW-1185">Reference proteome</keyword>
<dbReference type="EMBL" id="CP009621">
    <property type="protein sequence ID" value="AKD03386.1"/>
    <property type="molecule type" value="Genomic_DNA"/>
</dbReference>
<organism evidence="1 2">
    <name type="scientific">Pontibacter korlensis</name>
    <dbReference type="NCBI Taxonomy" id="400092"/>
    <lineage>
        <taxon>Bacteria</taxon>
        <taxon>Pseudomonadati</taxon>
        <taxon>Bacteroidota</taxon>
        <taxon>Cytophagia</taxon>
        <taxon>Cytophagales</taxon>
        <taxon>Hymenobacteraceae</taxon>
        <taxon>Pontibacter</taxon>
    </lineage>
</organism>
<evidence type="ECO:0000313" key="2">
    <source>
        <dbReference type="Proteomes" id="UP000033109"/>
    </source>
</evidence>
<protein>
    <submittedName>
        <fullName evidence="1">Uncharacterized protein</fullName>
    </submittedName>
</protein>
<dbReference type="STRING" id="400092.PKOR_09955"/>
<dbReference type="PATRIC" id="fig|400092.3.peg.2183"/>
<evidence type="ECO:0000313" key="1">
    <source>
        <dbReference type="EMBL" id="AKD03386.1"/>
    </source>
</evidence>
<dbReference type="OrthoDB" id="852221at2"/>
<sequence length="146" mass="17164">MKKTSKSIVMPAVVAVITLLLFATVLAYFLTLEAHYSKDREETRKFSFLIKSCEEAEEKAEADFEKEEIRMFFSSGVEDEHHSKFPYSFYKRLEEDFGIDIIYTGDVFSSFHKCYNLKMDDLLDEKLGEHIIEGLFNELRDKEYVQ</sequence>
<proteinExistence type="predicted"/>